<keyword evidence="2" id="KW-1185">Reference proteome</keyword>
<proteinExistence type="predicted"/>
<name>A0A9D4VC55_ADICA</name>
<evidence type="ECO:0000313" key="1">
    <source>
        <dbReference type="EMBL" id="KAI5083345.1"/>
    </source>
</evidence>
<reference evidence="1" key="1">
    <citation type="submission" date="2021-01" db="EMBL/GenBank/DDBJ databases">
        <title>Adiantum capillus-veneris genome.</title>
        <authorList>
            <person name="Fang Y."/>
            <person name="Liao Q."/>
        </authorList>
    </citation>
    <scope>NUCLEOTIDE SEQUENCE</scope>
    <source>
        <strain evidence="1">H3</strain>
        <tissue evidence="1">Leaf</tissue>
    </source>
</reference>
<gene>
    <name evidence="1" type="ORF">GOP47_0003088</name>
</gene>
<sequence>MWHIHFPSFCSHRGAQQPSELECNAKHAKLSQAVASSSQCASLELWAPHGDQRIWNRPEFNWKQNLKGRFEDGGETGPCRSFQITDSLPSVPLITAFATVGLFLDFDWCPFLSCLPLCSNFVQALTTFSSPLSCSHRE</sequence>
<dbReference type="Proteomes" id="UP000886520">
    <property type="component" value="Chromosome 3"/>
</dbReference>
<dbReference type="AlphaFoldDB" id="A0A9D4VC55"/>
<dbReference type="EMBL" id="JABFUD020000002">
    <property type="protein sequence ID" value="KAI5083345.1"/>
    <property type="molecule type" value="Genomic_DNA"/>
</dbReference>
<evidence type="ECO:0000313" key="2">
    <source>
        <dbReference type="Proteomes" id="UP000886520"/>
    </source>
</evidence>
<organism evidence="1 2">
    <name type="scientific">Adiantum capillus-veneris</name>
    <name type="common">Maidenhair fern</name>
    <dbReference type="NCBI Taxonomy" id="13818"/>
    <lineage>
        <taxon>Eukaryota</taxon>
        <taxon>Viridiplantae</taxon>
        <taxon>Streptophyta</taxon>
        <taxon>Embryophyta</taxon>
        <taxon>Tracheophyta</taxon>
        <taxon>Polypodiopsida</taxon>
        <taxon>Polypodiidae</taxon>
        <taxon>Polypodiales</taxon>
        <taxon>Pteridineae</taxon>
        <taxon>Pteridaceae</taxon>
        <taxon>Vittarioideae</taxon>
        <taxon>Adiantum</taxon>
    </lineage>
</organism>
<accession>A0A9D4VC55</accession>
<comment type="caution">
    <text evidence="1">The sequence shown here is derived from an EMBL/GenBank/DDBJ whole genome shotgun (WGS) entry which is preliminary data.</text>
</comment>
<protein>
    <submittedName>
        <fullName evidence="1">Uncharacterized protein</fullName>
    </submittedName>
</protein>